<evidence type="ECO:0000256" key="5">
    <source>
        <dbReference type="SAM" id="MobiDB-lite"/>
    </source>
</evidence>
<organism evidence="7 8">
    <name type="scientific">Sordaria brevicollis</name>
    <dbReference type="NCBI Taxonomy" id="83679"/>
    <lineage>
        <taxon>Eukaryota</taxon>
        <taxon>Fungi</taxon>
        <taxon>Dikarya</taxon>
        <taxon>Ascomycota</taxon>
        <taxon>Pezizomycotina</taxon>
        <taxon>Sordariomycetes</taxon>
        <taxon>Sordariomycetidae</taxon>
        <taxon>Sordariales</taxon>
        <taxon>Sordariaceae</taxon>
        <taxon>Sordaria</taxon>
    </lineage>
</organism>
<feature type="compositionally biased region" description="Basic and acidic residues" evidence="5">
    <location>
        <begin position="788"/>
        <end position="813"/>
    </location>
</feature>
<evidence type="ECO:0000256" key="2">
    <source>
        <dbReference type="ARBA" id="ARBA00022670"/>
    </source>
</evidence>
<keyword evidence="4" id="KW-0788">Thiol protease</keyword>
<evidence type="ECO:0000313" key="8">
    <source>
        <dbReference type="Proteomes" id="UP001281003"/>
    </source>
</evidence>
<evidence type="ECO:0000313" key="7">
    <source>
        <dbReference type="EMBL" id="KAK3392577.1"/>
    </source>
</evidence>
<evidence type="ECO:0000256" key="3">
    <source>
        <dbReference type="ARBA" id="ARBA00022801"/>
    </source>
</evidence>
<dbReference type="GO" id="GO:0016926">
    <property type="term" value="P:protein desumoylation"/>
    <property type="evidence" value="ECO:0007669"/>
    <property type="project" value="TreeGrafter"/>
</dbReference>
<dbReference type="Pfam" id="PF02902">
    <property type="entry name" value="Peptidase_C48"/>
    <property type="match status" value="1"/>
</dbReference>
<evidence type="ECO:0000259" key="6">
    <source>
        <dbReference type="PROSITE" id="PS50600"/>
    </source>
</evidence>
<keyword evidence="8" id="KW-1185">Reference proteome</keyword>
<dbReference type="EMBL" id="JAUTDP010000011">
    <property type="protein sequence ID" value="KAK3392577.1"/>
    <property type="molecule type" value="Genomic_DNA"/>
</dbReference>
<accession>A0AAE0P3C0</accession>
<sequence length="1068" mass="121398">MVRLRLPRRARARTTFTTYHNLDTPLVPSLEAETDLFTSQRALEGRYFARQLYITIRNRHFMSDCSCPVPTIYTSKEEAIISGIGHLRFYVTGNDPSQLSVVQASCDPHWHCECGKEYLPVYQELIRREHPPSLNRYGKRVAETGELELITENADHKAVEKVLPGAVHESTPKPELPTESPMESSWINPFALASQALTTMTAPLHAVRNFISGFFQGETNYDVVDTRKVDDTNGNVSVKRLKRHCGPSIDSVSDELPGISWADDATSYIGKDALAHIAQILHHRVDLINRSKVTCSHSLEDLESRFDPNQGEDLELNIAIHKLMNEAIGPVRPSDSTRRRESKYREARQLYRDAASTVYDLMQEIYTQHNLEGYKTLLPKPPRKIVYDKYDEPDEHTRSLQEKARVAAEFIEWVLRNHMHGMEGFEEALSKVFVDANAVHKREIIPSYIKPTANESSSIPGSFPTGPGSAFEDVSINDLNFTYRWEYKFPSTDQENTKPTPVNVNEFRPILEPKGILKKPKDWPTPQSPKYVATPERNRRLDFVAPVASYASPKEVPAQVMSLKDAINVQWQHPTETQHSVIDWENIVTRNAGQTATNCERFAKVDKSRSFTVSDASRWTEKEVERDDAEMGLRVNEAKYGPFLDDLRQDMVEKFRASAPTESKPEPNIKTRRQILQQIRQQRKQKTSQGAHEEKGSRLHRFFRKAEQEDTMATETVISGESQRTANISVEQVSAAGQVQQSTEDDDLAIATKKLEDLEVNRQLADEVEDGIRRAIEERFREAEKQRKEAERKRREEKRRQEQEQKRREEAEQASRTGLRVPKRPLIESLTNDWEKKVAGVLQANPNAKLADIPDGSSLTKRDFVEKLLEPQAWLNDNVIIGSISHIATAINQSAGAQKTDPKCVAFSSYFWPRLISAGPSSCGRLMRREGVRKNNFFDIDTILIPICDGMHWTLAVVRPGKRTVAHLDSMRAGAGHRNIKEKLLEWVKVTLEERWVASEWSAIDYEAPRQTNGYDCGVFTITNALCLALGLDPKKSYSAGQLTLQRRRLAAVLLNGGFTDDFSLEGF</sequence>
<reference evidence="7" key="1">
    <citation type="journal article" date="2023" name="Mol. Phylogenet. Evol.">
        <title>Genome-scale phylogeny and comparative genomics of the fungal order Sordariales.</title>
        <authorList>
            <person name="Hensen N."/>
            <person name="Bonometti L."/>
            <person name="Westerberg I."/>
            <person name="Brannstrom I.O."/>
            <person name="Guillou S."/>
            <person name="Cros-Aarteil S."/>
            <person name="Calhoun S."/>
            <person name="Haridas S."/>
            <person name="Kuo A."/>
            <person name="Mondo S."/>
            <person name="Pangilinan J."/>
            <person name="Riley R."/>
            <person name="LaButti K."/>
            <person name="Andreopoulos B."/>
            <person name="Lipzen A."/>
            <person name="Chen C."/>
            <person name="Yan M."/>
            <person name="Daum C."/>
            <person name="Ng V."/>
            <person name="Clum A."/>
            <person name="Steindorff A."/>
            <person name="Ohm R.A."/>
            <person name="Martin F."/>
            <person name="Silar P."/>
            <person name="Natvig D.O."/>
            <person name="Lalanne C."/>
            <person name="Gautier V."/>
            <person name="Ament-Velasquez S.L."/>
            <person name="Kruys A."/>
            <person name="Hutchinson M.I."/>
            <person name="Powell A.J."/>
            <person name="Barry K."/>
            <person name="Miller A.N."/>
            <person name="Grigoriev I.V."/>
            <person name="Debuchy R."/>
            <person name="Gladieux P."/>
            <person name="Hiltunen Thoren M."/>
            <person name="Johannesson H."/>
        </authorList>
    </citation>
    <scope>NUCLEOTIDE SEQUENCE</scope>
    <source>
        <strain evidence="7">FGSC 1904</strain>
    </source>
</reference>
<dbReference type="SUPFAM" id="SSF54001">
    <property type="entry name" value="Cysteine proteinases"/>
    <property type="match status" value="1"/>
</dbReference>
<keyword evidence="2" id="KW-0645">Protease</keyword>
<comment type="similarity">
    <text evidence="1">Belongs to the peptidase C48 family.</text>
</comment>
<dbReference type="InterPro" id="IPR038765">
    <property type="entry name" value="Papain-like_cys_pep_sf"/>
</dbReference>
<gene>
    <name evidence="7" type="ORF">B0T20DRAFT_488346</name>
</gene>
<comment type="caution">
    <text evidence="7">The sequence shown here is derived from an EMBL/GenBank/DDBJ whole genome shotgun (WGS) entry which is preliminary data.</text>
</comment>
<feature type="domain" description="Ubiquitin-like protease family profile" evidence="6">
    <location>
        <begin position="858"/>
        <end position="1028"/>
    </location>
</feature>
<dbReference type="AlphaFoldDB" id="A0AAE0P3C0"/>
<dbReference type="GO" id="GO:0005634">
    <property type="term" value="C:nucleus"/>
    <property type="evidence" value="ECO:0007669"/>
    <property type="project" value="TreeGrafter"/>
</dbReference>
<protein>
    <recommendedName>
        <fullName evidence="6">Ubiquitin-like protease family profile domain-containing protein</fullName>
    </recommendedName>
</protein>
<dbReference type="PANTHER" id="PTHR12606:SF141">
    <property type="entry name" value="GH15225P-RELATED"/>
    <property type="match status" value="1"/>
</dbReference>
<dbReference type="Gene3D" id="3.40.395.10">
    <property type="entry name" value="Adenoviral Proteinase, Chain A"/>
    <property type="match status" value="1"/>
</dbReference>
<feature type="compositionally biased region" description="Polar residues" evidence="5">
    <location>
        <begin position="711"/>
        <end position="720"/>
    </location>
</feature>
<dbReference type="Proteomes" id="UP001281003">
    <property type="component" value="Unassembled WGS sequence"/>
</dbReference>
<dbReference type="GO" id="GO:0016929">
    <property type="term" value="F:deSUMOylase activity"/>
    <property type="evidence" value="ECO:0007669"/>
    <property type="project" value="TreeGrafter"/>
</dbReference>
<reference evidence="7" key="2">
    <citation type="submission" date="2023-07" db="EMBL/GenBank/DDBJ databases">
        <authorList>
            <consortium name="Lawrence Berkeley National Laboratory"/>
            <person name="Haridas S."/>
            <person name="Hensen N."/>
            <person name="Bonometti L."/>
            <person name="Westerberg I."/>
            <person name="Brannstrom I.O."/>
            <person name="Guillou S."/>
            <person name="Cros-Aarteil S."/>
            <person name="Calhoun S."/>
            <person name="Kuo A."/>
            <person name="Mondo S."/>
            <person name="Pangilinan J."/>
            <person name="Riley R."/>
            <person name="LaButti K."/>
            <person name="Andreopoulos B."/>
            <person name="Lipzen A."/>
            <person name="Chen C."/>
            <person name="Yanf M."/>
            <person name="Daum C."/>
            <person name="Ng V."/>
            <person name="Clum A."/>
            <person name="Steindorff A."/>
            <person name="Ohm R."/>
            <person name="Martin F."/>
            <person name="Silar P."/>
            <person name="Natvig D."/>
            <person name="Lalanne C."/>
            <person name="Gautier V."/>
            <person name="Ament-velasquez S.L."/>
            <person name="Kruys A."/>
            <person name="Hutchinson M.I."/>
            <person name="Powell A.J."/>
            <person name="Barry K."/>
            <person name="Miller A.N."/>
            <person name="Grigoriev I.V."/>
            <person name="Debuchy R."/>
            <person name="Gladieux P."/>
            <person name="Thoren M.H."/>
            <person name="Johannesson H."/>
        </authorList>
    </citation>
    <scope>NUCLEOTIDE SEQUENCE</scope>
    <source>
        <strain evidence="7">FGSC 1904</strain>
    </source>
</reference>
<keyword evidence="3" id="KW-0378">Hydrolase</keyword>
<name>A0AAE0P3C0_SORBR</name>
<evidence type="ECO:0000256" key="1">
    <source>
        <dbReference type="ARBA" id="ARBA00005234"/>
    </source>
</evidence>
<dbReference type="PANTHER" id="PTHR12606">
    <property type="entry name" value="SENTRIN/SUMO-SPECIFIC PROTEASE"/>
    <property type="match status" value="1"/>
</dbReference>
<dbReference type="GO" id="GO:0006508">
    <property type="term" value="P:proteolysis"/>
    <property type="evidence" value="ECO:0007669"/>
    <property type="project" value="UniProtKB-KW"/>
</dbReference>
<feature type="region of interest" description="Disordered" evidence="5">
    <location>
        <begin position="788"/>
        <end position="818"/>
    </location>
</feature>
<dbReference type="PROSITE" id="PS50600">
    <property type="entry name" value="ULP_PROTEASE"/>
    <property type="match status" value="1"/>
</dbReference>
<feature type="region of interest" description="Disordered" evidence="5">
    <location>
        <begin position="677"/>
        <end position="720"/>
    </location>
</feature>
<evidence type="ECO:0000256" key="4">
    <source>
        <dbReference type="ARBA" id="ARBA00022807"/>
    </source>
</evidence>
<dbReference type="InterPro" id="IPR003653">
    <property type="entry name" value="Peptidase_C48_C"/>
</dbReference>
<proteinExistence type="inferred from homology"/>